<keyword evidence="3" id="KW-1185">Reference proteome</keyword>
<sequence length="166" mass="19412">MAKYNLFICFVLLIVLMGCNSNSSENKNEGSAEFGEFSYKFSMESVDNYKVEFQMNPDSTYKIVQQNMFFDRFADRRNPSTREGKLTAEEFARFDKLIRESNIYSMEDAYGFDDETESPIMYIIELNDGDSVKYVSINPETPQNFSWEFSDLIEFTTKFMDSKLVD</sequence>
<feature type="chain" id="PRO_5030002964" description="Secreted protein" evidence="1">
    <location>
        <begin position="24"/>
        <end position="166"/>
    </location>
</feature>
<name>A0A098BYV8_9BACT</name>
<dbReference type="HOGENOM" id="CLU_1601182_0_0_10"/>
<evidence type="ECO:0008006" key="4">
    <source>
        <dbReference type="Google" id="ProtNLM"/>
    </source>
</evidence>
<gene>
    <name evidence="2" type="ORF">ING2E5B_0044</name>
</gene>
<evidence type="ECO:0000256" key="1">
    <source>
        <dbReference type="SAM" id="SignalP"/>
    </source>
</evidence>
<organism evidence="2 3">
    <name type="scientific">Fermentimonas caenicola</name>
    <dbReference type="NCBI Taxonomy" id="1562970"/>
    <lineage>
        <taxon>Bacteria</taxon>
        <taxon>Pseudomonadati</taxon>
        <taxon>Bacteroidota</taxon>
        <taxon>Bacteroidia</taxon>
        <taxon>Bacteroidales</taxon>
        <taxon>Dysgonomonadaceae</taxon>
        <taxon>Fermentimonas</taxon>
    </lineage>
</organism>
<proteinExistence type="predicted"/>
<dbReference type="KEGG" id="pbt:ING2E5B_0044"/>
<feature type="signal peptide" evidence="1">
    <location>
        <begin position="1"/>
        <end position="23"/>
    </location>
</feature>
<accession>A0A098BYV8</accession>
<dbReference type="Proteomes" id="UP000032417">
    <property type="component" value="Chromosome 1"/>
</dbReference>
<dbReference type="AlphaFoldDB" id="A0A098BYV8"/>
<dbReference type="STRING" id="1562970.ING2E5B_0044"/>
<keyword evidence="1" id="KW-0732">Signal</keyword>
<dbReference type="PROSITE" id="PS51257">
    <property type="entry name" value="PROKAR_LIPOPROTEIN"/>
    <property type="match status" value="1"/>
</dbReference>
<protein>
    <recommendedName>
        <fullName evidence="4">Secreted protein</fullName>
    </recommendedName>
</protein>
<evidence type="ECO:0000313" key="2">
    <source>
        <dbReference type="EMBL" id="CEA14669.1"/>
    </source>
</evidence>
<dbReference type="OrthoDB" id="1098298at2"/>
<reference evidence="2 3" key="1">
    <citation type="submission" date="2014-08" db="EMBL/GenBank/DDBJ databases">
        <authorList>
            <person name="Wibberg D."/>
        </authorList>
    </citation>
    <scope>NUCLEOTIDE SEQUENCE [LARGE SCALE GENOMIC DNA]</scope>
    <source>
        <strain evidence="3">ING2-E5B</strain>
    </source>
</reference>
<dbReference type="EMBL" id="LN515532">
    <property type="protein sequence ID" value="CEA14669.1"/>
    <property type="molecule type" value="Genomic_DNA"/>
</dbReference>
<evidence type="ECO:0000313" key="3">
    <source>
        <dbReference type="Proteomes" id="UP000032417"/>
    </source>
</evidence>